<dbReference type="Gene3D" id="3.30.70.3490">
    <property type="match status" value="1"/>
</dbReference>
<gene>
    <name evidence="6" type="ORF">GH714_004783</name>
</gene>
<keyword evidence="3" id="KW-0445">Lipid transport</keyword>
<evidence type="ECO:0000313" key="7">
    <source>
        <dbReference type="Proteomes" id="UP000467840"/>
    </source>
</evidence>
<accession>A0A6A6M7L4</accession>
<dbReference type="AlphaFoldDB" id="A0A6A6M7L4"/>
<keyword evidence="3" id="KW-0813">Transport</keyword>
<evidence type="ECO:0008006" key="8">
    <source>
        <dbReference type="Google" id="ProtNLM"/>
    </source>
</evidence>
<comment type="similarity">
    <text evidence="2 5">Belongs to the OSBP family.</text>
</comment>
<keyword evidence="4" id="KW-0446">Lipid-binding</keyword>
<dbReference type="PANTHER" id="PTHR10972">
    <property type="entry name" value="OXYSTEROL-BINDING PROTEIN-RELATED"/>
    <property type="match status" value="1"/>
</dbReference>
<dbReference type="Pfam" id="PF01237">
    <property type="entry name" value="Oxysterol_BP"/>
    <property type="match status" value="1"/>
</dbReference>
<sequence>MVTEDKDETLVVLTKPISLEGDSDVYQAPNLVRRILSLFKNVRPGSDLTNFQAIQLPPLFNIPKSHLQCYGESVYAVCEDLLHKCNSAENSQERFISVVAWSISLTRPTIFGCAPYNPVLGETHHVSKGSLNVLLEQVSHHPPVSALHATDEKENIEMIWCHNPVPKFYGIKVEAEVHGRKQLKLLNHGETYVMNSPSLLIKFLPPGLDWVGNVKIHCQETSLEAELCYSTNSFLGHKGAHSIKGRIYQSSSMKTLYEVKGHWNSIVTVKDTNNGKERVIYNAKEVISGLKTPTVKDPQGVLPSESAAVWSAVSEGIQSKNWDKAKEVKKAVEEKQRELVKDRNSRGQTWVPKHFNLSYTKEGGWDCSPIHTWVPPAPIVVPL</sequence>
<dbReference type="InterPro" id="IPR000648">
    <property type="entry name" value="Oxysterol-bd"/>
</dbReference>
<reference evidence="6 7" key="1">
    <citation type="journal article" date="2020" name="Mol. Plant">
        <title>The Chromosome-Based Rubber Tree Genome Provides New Insights into Spurge Genome Evolution and Rubber Biosynthesis.</title>
        <authorList>
            <person name="Liu J."/>
            <person name="Shi C."/>
            <person name="Shi C.C."/>
            <person name="Li W."/>
            <person name="Zhang Q.J."/>
            <person name="Zhang Y."/>
            <person name="Li K."/>
            <person name="Lu H.F."/>
            <person name="Shi C."/>
            <person name="Zhu S.T."/>
            <person name="Xiao Z.Y."/>
            <person name="Nan H."/>
            <person name="Yue Y."/>
            <person name="Zhu X.G."/>
            <person name="Wu Y."/>
            <person name="Hong X.N."/>
            <person name="Fan G.Y."/>
            <person name="Tong Y."/>
            <person name="Zhang D."/>
            <person name="Mao C.L."/>
            <person name="Liu Y.L."/>
            <person name="Hao S.J."/>
            <person name="Liu W.Q."/>
            <person name="Lv M.Q."/>
            <person name="Zhang H.B."/>
            <person name="Liu Y."/>
            <person name="Hu-Tang G.R."/>
            <person name="Wang J.P."/>
            <person name="Wang J.H."/>
            <person name="Sun Y.H."/>
            <person name="Ni S.B."/>
            <person name="Chen W.B."/>
            <person name="Zhang X.C."/>
            <person name="Jiao Y.N."/>
            <person name="Eichler E.E."/>
            <person name="Li G.H."/>
            <person name="Liu X."/>
            <person name="Gao L.Z."/>
        </authorList>
    </citation>
    <scope>NUCLEOTIDE SEQUENCE [LARGE SCALE GENOMIC DNA]</scope>
    <source>
        <strain evidence="7">cv. GT1</strain>
        <tissue evidence="6">Leaf</tissue>
    </source>
</reference>
<dbReference type="InterPro" id="IPR037239">
    <property type="entry name" value="OSBP_sf"/>
</dbReference>
<proteinExistence type="inferred from homology"/>
<comment type="caution">
    <text evidence="6">The sequence shown here is derived from an EMBL/GenBank/DDBJ whole genome shotgun (WGS) entry which is preliminary data.</text>
</comment>
<dbReference type="FunFam" id="3.30.70.3490:FF:000007">
    <property type="entry name" value="Oxysterol-binding protein-related protein 4B"/>
    <property type="match status" value="1"/>
</dbReference>
<dbReference type="FunFam" id="2.40.160.120:FF:000011">
    <property type="entry name" value="Oxysterol-binding protein-related protein 4C"/>
    <property type="match status" value="1"/>
</dbReference>
<evidence type="ECO:0000256" key="4">
    <source>
        <dbReference type="ARBA" id="ARBA00023121"/>
    </source>
</evidence>
<dbReference type="EMBL" id="JAAGAX010000006">
    <property type="protein sequence ID" value="KAF2309721.1"/>
    <property type="molecule type" value="Genomic_DNA"/>
</dbReference>
<evidence type="ECO:0000313" key="6">
    <source>
        <dbReference type="EMBL" id="KAF2309721.1"/>
    </source>
</evidence>
<evidence type="ECO:0000256" key="1">
    <source>
        <dbReference type="ARBA" id="ARBA00003361"/>
    </source>
</evidence>
<comment type="function">
    <text evidence="1">May be involved in the transport of sterols.</text>
</comment>
<dbReference type="PANTHER" id="PTHR10972:SF102">
    <property type="entry name" value="OXYSTEROL-BINDING PROTEIN"/>
    <property type="match status" value="1"/>
</dbReference>
<dbReference type="Gene3D" id="2.40.160.120">
    <property type="match status" value="1"/>
</dbReference>
<dbReference type="GO" id="GO:0006869">
    <property type="term" value="P:lipid transport"/>
    <property type="evidence" value="ECO:0007669"/>
    <property type="project" value="UniProtKB-KW"/>
</dbReference>
<dbReference type="GO" id="GO:0016020">
    <property type="term" value="C:membrane"/>
    <property type="evidence" value="ECO:0007669"/>
    <property type="project" value="TreeGrafter"/>
</dbReference>
<organism evidence="6 7">
    <name type="scientific">Hevea brasiliensis</name>
    <name type="common">Para rubber tree</name>
    <name type="synonym">Siphonia brasiliensis</name>
    <dbReference type="NCBI Taxonomy" id="3981"/>
    <lineage>
        <taxon>Eukaryota</taxon>
        <taxon>Viridiplantae</taxon>
        <taxon>Streptophyta</taxon>
        <taxon>Embryophyta</taxon>
        <taxon>Tracheophyta</taxon>
        <taxon>Spermatophyta</taxon>
        <taxon>Magnoliopsida</taxon>
        <taxon>eudicotyledons</taxon>
        <taxon>Gunneridae</taxon>
        <taxon>Pentapetalae</taxon>
        <taxon>rosids</taxon>
        <taxon>fabids</taxon>
        <taxon>Malpighiales</taxon>
        <taxon>Euphorbiaceae</taxon>
        <taxon>Crotonoideae</taxon>
        <taxon>Micrandreae</taxon>
        <taxon>Hevea</taxon>
    </lineage>
</organism>
<keyword evidence="7" id="KW-1185">Reference proteome</keyword>
<evidence type="ECO:0000256" key="2">
    <source>
        <dbReference type="ARBA" id="ARBA00008842"/>
    </source>
</evidence>
<evidence type="ECO:0000256" key="3">
    <source>
        <dbReference type="ARBA" id="ARBA00023055"/>
    </source>
</evidence>
<dbReference type="Proteomes" id="UP000467840">
    <property type="component" value="Chromosome 14"/>
</dbReference>
<name>A0A6A6M7L4_HEVBR</name>
<dbReference type="PROSITE" id="PS01013">
    <property type="entry name" value="OSBP"/>
    <property type="match status" value="1"/>
</dbReference>
<dbReference type="SUPFAM" id="SSF144000">
    <property type="entry name" value="Oxysterol-binding protein-like"/>
    <property type="match status" value="1"/>
</dbReference>
<dbReference type="GO" id="GO:0032934">
    <property type="term" value="F:sterol binding"/>
    <property type="evidence" value="ECO:0007669"/>
    <property type="project" value="TreeGrafter"/>
</dbReference>
<protein>
    <recommendedName>
        <fullName evidence="8">Oxysterol-binding protein</fullName>
    </recommendedName>
</protein>
<dbReference type="GO" id="GO:0005829">
    <property type="term" value="C:cytosol"/>
    <property type="evidence" value="ECO:0007669"/>
    <property type="project" value="TreeGrafter"/>
</dbReference>
<dbReference type="InterPro" id="IPR018494">
    <property type="entry name" value="Oxysterol-bd_CS"/>
</dbReference>
<evidence type="ECO:0000256" key="5">
    <source>
        <dbReference type="RuleBase" id="RU003844"/>
    </source>
</evidence>